<evidence type="ECO:0000259" key="6">
    <source>
        <dbReference type="Pfam" id="PF03065"/>
    </source>
</evidence>
<evidence type="ECO:0000256" key="3">
    <source>
        <dbReference type="PIRSR" id="PIRSR640042-1"/>
    </source>
</evidence>
<dbReference type="InterPro" id="IPR037090">
    <property type="entry name" value="57_glycoside_trans_central"/>
</dbReference>
<evidence type="ECO:0000259" key="7">
    <source>
        <dbReference type="Pfam" id="PF09210"/>
    </source>
</evidence>
<feature type="active site" description="Proton donor" evidence="3">
    <location>
        <position position="274"/>
    </location>
</feature>
<dbReference type="PANTHER" id="PTHR41695">
    <property type="entry name" value="1,4-ALPHA-GLUCAN BRANCHING ENZYME RV3031-RELATED"/>
    <property type="match status" value="1"/>
</dbReference>
<keyword evidence="2 5" id="KW-0119">Carbohydrate metabolism</keyword>
<dbReference type="GO" id="GO:0030979">
    <property type="term" value="P:alpha-glucan biosynthetic process"/>
    <property type="evidence" value="ECO:0007669"/>
    <property type="project" value="InterPro"/>
</dbReference>
<evidence type="ECO:0000256" key="1">
    <source>
        <dbReference type="ARBA" id="ARBA00006821"/>
    </source>
</evidence>
<dbReference type="InterPro" id="IPR028995">
    <property type="entry name" value="Glyco_hydro_57/38_cen_sf"/>
</dbReference>
<feature type="binding site" evidence="4">
    <location>
        <position position="382"/>
    </location>
    <ligand>
        <name>substrate</name>
    </ligand>
</feature>
<dbReference type="EMBL" id="DRBW01000109">
    <property type="protein sequence ID" value="HDM90127.1"/>
    <property type="molecule type" value="Genomic_DNA"/>
</dbReference>
<dbReference type="GO" id="GO:0003844">
    <property type="term" value="F:1,4-alpha-glucan branching enzyme activity"/>
    <property type="evidence" value="ECO:0007669"/>
    <property type="project" value="InterPro"/>
</dbReference>
<organism evidence="8">
    <name type="scientific">candidate division WOR-3 bacterium</name>
    <dbReference type="NCBI Taxonomy" id="2052148"/>
    <lineage>
        <taxon>Bacteria</taxon>
        <taxon>Bacteria division WOR-3</taxon>
    </lineage>
</organism>
<reference evidence="8" key="1">
    <citation type="journal article" date="2020" name="mSystems">
        <title>Genome- and Community-Level Interaction Insights into Carbon Utilization and Element Cycling Functions of Hydrothermarchaeota in Hydrothermal Sediment.</title>
        <authorList>
            <person name="Zhou Z."/>
            <person name="Liu Y."/>
            <person name="Xu W."/>
            <person name="Pan J."/>
            <person name="Luo Z.H."/>
            <person name="Li M."/>
        </authorList>
    </citation>
    <scope>NUCLEOTIDE SEQUENCE [LARGE SCALE GENOMIC DNA]</scope>
    <source>
        <strain evidence="8">HyVt-237</strain>
    </source>
</reference>
<dbReference type="SUPFAM" id="SSF88688">
    <property type="entry name" value="Families 57/38 glycoside transferase middle domain"/>
    <property type="match status" value="1"/>
</dbReference>
<proteinExistence type="inferred from homology"/>
<dbReference type="Pfam" id="PF09210">
    <property type="entry name" value="BE_C"/>
    <property type="match status" value="1"/>
</dbReference>
<comment type="similarity">
    <text evidence="1 5">Belongs to the glycosyl hydrolase 57 family.</text>
</comment>
<dbReference type="InterPro" id="IPR015293">
    <property type="entry name" value="BE_C"/>
</dbReference>
<feature type="binding site" evidence="4">
    <location>
        <position position="182"/>
    </location>
    <ligand>
        <name>substrate</name>
    </ligand>
</feature>
<dbReference type="InterPro" id="IPR027291">
    <property type="entry name" value="Glyco_hydro_38_N_sf"/>
</dbReference>
<feature type="binding site" evidence="4">
    <location>
        <position position="199"/>
    </location>
    <ligand>
        <name>substrate</name>
    </ligand>
</feature>
<dbReference type="InterPro" id="IPR011330">
    <property type="entry name" value="Glyco_hydro/deAcase_b/a-brl"/>
</dbReference>
<evidence type="ECO:0000256" key="4">
    <source>
        <dbReference type="PIRSR" id="PIRSR640042-2"/>
    </source>
</evidence>
<feature type="domain" description="Glycoside hydrolase family 57 N-terminal" evidence="6">
    <location>
        <begin position="13"/>
        <end position="323"/>
    </location>
</feature>
<comment type="caution">
    <text evidence="8">The sequence shown here is derived from an EMBL/GenBank/DDBJ whole genome shotgun (WGS) entry which is preliminary data.</text>
</comment>
<feature type="domain" description="1,4-alpha-glucan branching enzyme C-terminal" evidence="7">
    <location>
        <begin position="347"/>
        <end position="448"/>
    </location>
</feature>
<accession>A0A7C0XAX9</accession>
<dbReference type="Gene3D" id="3.20.110.10">
    <property type="entry name" value="Glycoside hydrolase 38, N terminal domain"/>
    <property type="match status" value="1"/>
</dbReference>
<dbReference type="Gene3D" id="1.20.1430.10">
    <property type="entry name" value="Families 57/38 glycoside transferase, middle domain"/>
    <property type="match status" value="1"/>
</dbReference>
<feature type="binding site" evidence="4">
    <location>
        <position position="327"/>
    </location>
    <ligand>
        <name>substrate</name>
    </ligand>
</feature>
<dbReference type="Pfam" id="PF03065">
    <property type="entry name" value="Glyco_hydro_57"/>
    <property type="match status" value="1"/>
</dbReference>
<name>A0A7C0XAX9_UNCW3</name>
<feature type="active site" description="Nucleophile" evidence="3">
    <location>
        <position position="83"/>
    </location>
</feature>
<dbReference type="AlphaFoldDB" id="A0A7C0XAX9"/>
<dbReference type="InterPro" id="IPR004300">
    <property type="entry name" value="Glyco_hydro_57_N"/>
</dbReference>
<dbReference type="SUPFAM" id="SSF88713">
    <property type="entry name" value="Glycoside hydrolase/deacetylase"/>
    <property type="match status" value="1"/>
</dbReference>
<protein>
    <submittedName>
        <fullName evidence="8">DUF1957 domain-containing protein</fullName>
    </submittedName>
</protein>
<evidence type="ECO:0000256" key="5">
    <source>
        <dbReference type="RuleBase" id="RU361196"/>
    </source>
</evidence>
<dbReference type="Proteomes" id="UP000885931">
    <property type="component" value="Unassembled WGS sequence"/>
</dbReference>
<dbReference type="GO" id="GO:0005576">
    <property type="term" value="C:extracellular region"/>
    <property type="evidence" value="ECO:0007669"/>
    <property type="project" value="TreeGrafter"/>
</dbReference>
<evidence type="ECO:0000313" key="8">
    <source>
        <dbReference type="EMBL" id="HDM90127.1"/>
    </source>
</evidence>
<gene>
    <name evidence="8" type="ORF">ENG67_02835</name>
</gene>
<dbReference type="PANTHER" id="PTHR41695:SF1">
    <property type="entry name" value="1,4-ALPHA-GLUCAN BRANCHING ENZYME TK1436"/>
    <property type="match status" value="1"/>
</dbReference>
<sequence length="455" mass="53692">MAERWREFYRSGIEFFESWNSDLIAAIRELYHGGHIEVITSAATHGYLPLLKRDESVRAQIRQGIRTHRRLFGRDPVGIWPPELAYRPAYRWATPFGGEPYDRKGLEEFYFEEGLKYFIVDAHLLKGGRAIGTYLSLFEGLRALWERFEKEYRELEERERSPHYPYYASSGSEPKPVAFFTRDTQTALQVWSREWGYPGDPAYLEFHKKHFPGGHRYWRVTDPKADLAEKWDYDPDLVEIPLNNQSDHFVGLIHGIIASEKAGSKPPVVVAPYDAELFGHWWFEGPRWVYLVLKKLSLSGEVESITLGEYLEKFPPEEVLSLPEGSWGEGGFHWVWLNEWTEWTWKHIYQAEDRILEILKNGPERAYAELLIKELFLLQSSDWQFLITTWSARDYAERRFSEHFEDFNRISSIIEKSFRGEKITAEDLRYLEEIKNRDRLFPDVDPGDFTTEKTR</sequence>
<evidence type="ECO:0000256" key="2">
    <source>
        <dbReference type="ARBA" id="ARBA00023277"/>
    </source>
</evidence>
<dbReference type="InterPro" id="IPR040042">
    <property type="entry name" value="Branching_enz_MT3115-like"/>
</dbReference>